<keyword evidence="3" id="KW-0472">Membrane</keyword>
<dbReference type="InterPro" id="IPR003661">
    <property type="entry name" value="HisK_dim/P_dom"/>
</dbReference>
<dbReference type="Pfam" id="PF00512">
    <property type="entry name" value="HisKA"/>
    <property type="match status" value="1"/>
</dbReference>
<protein>
    <recommendedName>
        <fullName evidence="2">histidine kinase</fullName>
        <ecNumber evidence="2">2.7.13.3</ecNumber>
    </recommendedName>
</protein>
<evidence type="ECO:0000256" key="1">
    <source>
        <dbReference type="ARBA" id="ARBA00000085"/>
    </source>
</evidence>
<comment type="catalytic activity">
    <reaction evidence="1">
        <text>ATP + protein L-histidine = ADP + protein N-phospho-L-histidine.</text>
        <dbReference type="EC" id="2.7.13.3"/>
    </reaction>
</comment>
<evidence type="ECO:0000259" key="4">
    <source>
        <dbReference type="SMART" id="SM00388"/>
    </source>
</evidence>
<dbReference type="SMART" id="SM00388">
    <property type="entry name" value="HisKA"/>
    <property type="match status" value="1"/>
</dbReference>
<dbReference type="InterPro" id="IPR036097">
    <property type="entry name" value="HisK_dim/P_sf"/>
</dbReference>
<evidence type="ECO:0000256" key="2">
    <source>
        <dbReference type="ARBA" id="ARBA00012438"/>
    </source>
</evidence>
<evidence type="ECO:0000256" key="3">
    <source>
        <dbReference type="SAM" id="Phobius"/>
    </source>
</evidence>
<evidence type="ECO:0000313" key="6">
    <source>
        <dbReference type="Proteomes" id="UP000789359"/>
    </source>
</evidence>
<gene>
    <name evidence="5" type="ORF">LMG8286_01418</name>
</gene>
<dbReference type="Gene3D" id="1.10.287.130">
    <property type="match status" value="1"/>
</dbReference>
<reference evidence="5 6" key="1">
    <citation type="submission" date="2020-11" db="EMBL/GenBank/DDBJ databases">
        <authorList>
            <person name="Peeters C."/>
        </authorList>
    </citation>
    <scope>NUCLEOTIDE SEQUENCE [LARGE SCALE GENOMIC DNA]</scope>
    <source>
        <strain evidence="5 6">LMG 8286</strain>
    </source>
</reference>
<keyword evidence="3" id="KW-1133">Transmembrane helix</keyword>
<dbReference type="EC" id="2.7.13.3" evidence="2"/>
<proteinExistence type="predicted"/>
<feature type="domain" description="Signal transduction histidine kinase dimerisation/phosphoacceptor" evidence="4">
    <location>
        <begin position="141"/>
        <end position="206"/>
    </location>
</feature>
<dbReference type="Proteomes" id="UP000789359">
    <property type="component" value="Unassembled WGS sequence"/>
</dbReference>
<organism evidence="5 6">
    <name type="scientific">Campylobacter suis</name>
    <dbReference type="NCBI Taxonomy" id="2790657"/>
    <lineage>
        <taxon>Bacteria</taxon>
        <taxon>Pseudomonadati</taxon>
        <taxon>Campylobacterota</taxon>
        <taxon>Epsilonproteobacteria</taxon>
        <taxon>Campylobacterales</taxon>
        <taxon>Campylobacteraceae</taxon>
        <taxon>Campylobacter</taxon>
    </lineage>
</organism>
<accession>A0ABN7KBG8</accession>
<sequence>MIISEEVKNLKEIKMGVYMKATMNSFEDVEIYASQKGVNLCIISENNQTLYQNSTCDLPKESIFLSDDRVGIYENIQNMQGETSELAKARIIILGKDIKSELFALKAKIFGEILAILLAMLAVAFVLTRLALKPLYEKIKTLNNFIKDATHEINTPLSIVLMSTETMDESTLNKRNLNRVNNINLAAKSLHNVYEDLLYLNFKPSMRKSVTIDFKTLLNERIEYFGIFFEKRALNVSKNLQNATIKASEPELIRIVITY</sequence>
<comment type="caution">
    <text evidence="5">The sequence shown here is derived from an EMBL/GenBank/DDBJ whole genome shotgun (WGS) entry which is preliminary data.</text>
</comment>
<dbReference type="CDD" id="cd00082">
    <property type="entry name" value="HisKA"/>
    <property type="match status" value="1"/>
</dbReference>
<dbReference type="EMBL" id="CAJHOE010000004">
    <property type="protein sequence ID" value="CAD7288638.1"/>
    <property type="molecule type" value="Genomic_DNA"/>
</dbReference>
<name>A0ABN7KBG8_9BACT</name>
<keyword evidence="6" id="KW-1185">Reference proteome</keyword>
<feature type="transmembrane region" description="Helical" evidence="3">
    <location>
        <begin position="109"/>
        <end position="132"/>
    </location>
</feature>
<keyword evidence="3" id="KW-0812">Transmembrane</keyword>
<dbReference type="SUPFAM" id="SSF47384">
    <property type="entry name" value="Homodimeric domain of signal transducing histidine kinase"/>
    <property type="match status" value="1"/>
</dbReference>
<evidence type="ECO:0000313" key="5">
    <source>
        <dbReference type="EMBL" id="CAD7288638.1"/>
    </source>
</evidence>